<dbReference type="NCBIfam" id="TIGR01760">
    <property type="entry name" value="tape_meas_TP901"/>
    <property type="match status" value="1"/>
</dbReference>
<reference evidence="6" key="1">
    <citation type="submission" date="2023-08" db="EMBL/GenBank/DDBJ databases">
        <authorList>
            <consortium name="Clinical and Environmental Microbiology Branch: Whole genome sequencing antimicrobial resistance pathogens in the healthcare setting"/>
        </authorList>
    </citation>
    <scope>NUCLEOTIDE SEQUENCE</scope>
    <source>
        <strain evidence="6">2023CJ-00293</strain>
    </source>
</reference>
<keyword evidence="4" id="KW-0812">Transmembrane</keyword>
<sequence>MSGGNLRLQVVLEALDRASAPFKKVMAGSKGLSTALQEQQANLRRLNAAQRDVAAYRQQQQAVRATEQSHLAAQLRVAALARQIKEAGTPTRKLSREFTQARAAAAQLKGQHQQQSVELQRLRSGLDRAGISTRQLGTHERKLRGDIAAASAQMEAQRTRLAALDAAQARSRKIHSAGMNAAAHGTGVALAAFGALRAQTLPIAQAMSFESAMADVKKVVDFDTPDGFEKMGRDIEELSRRLPMVPTDIAKIVAAAGQAGIASNELTRFAEDAAKMGVAFDTTAEDAGQTMATWRTAFRMGQDDVVVLADKINYLGNTGPASVQKISEVVNRIGALGEVAGLGSGPLAALGATVAGMGIESEVSATGIKNMLLTLSSGDAATSRQIASFEKLGLKAGDMAKAMQDDAGGAILQVLEKLKQLPKAEQAATMTQLFGRESIGAIAPLLTNLDLLKENFGKVTDAQKYGGSMNAEYAARVGTAENGLILLKNSATVLSQRLGKTLLPTVKELAARVAKVADRMAEWVTKNPQLVATIAKLAIGGTALATALGGLLVAGGVGAMALTQIHKGVMLLSGGGGIGRLVGQVLSLGGRAFPMLLNVGRMLLPMLGGISLPVLAIGAAVAVVAALVWKYWEPIKAFMIGVWQGVVDVVNPIMAELMAALEPLGPVWAQVSDAMGKAWAWVQKLFTPFKATSEQLQGATKAGRGFGQVLGQVLTVNLRMAVAAVGWLVKAFTFMLPIIQNAVGGAWTYLQGAWQLIVGLFTLDGDKIRSGLTAMWDGANQILLGWPARMMQAGIDMVQGLVNGITSSGSAAMDAVANIASGVMDRFKGLLGIHSPSRVFAQFGDFTMQGLAGGIDRSQGEPLQQVTSVGDRITQAGAGMGERVTQVSAGMTQRMQGPAADNAAGPTRLDQLREQRIAKLGNNADTARATASRDRLRQASAGFALGAAALPVMAAAAPVVAPAAAQPAAGSTGASSYTINIQPPSGADSREIADLVRQAIEQIERDKATRRGARLSD</sequence>
<evidence type="ECO:0000313" key="6">
    <source>
        <dbReference type="EMBL" id="EKZ1926023.1"/>
    </source>
</evidence>
<accession>A0AAI9G3A3</accession>
<dbReference type="RefSeq" id="WP_049449931.1">
    <property type="nucleotide sequence ID" value="NZ_JAOCKA010000004.1"/>
</dbReference>
<evidence type="ECO:0000259" key="5">
    <source>
        <dbReference type="Pfam" id="PF10145"/>
    </source>
</evidence>
<evidence type="ECO:0000256" key="1">
    <source>
        <dbReference type="ARBA" id="ARBA00022612"/>
    </source>
</evidence>
<dbReference type="PANTHER" id="PTHR37813:SF1">
    <property type="entry name" value="FELS-2 PROPHAGE PROTEIN"/>
    <property type="match status" value="1"/>
</dbReference>
<gene>
    <name evidence="6" type="ORF">REH87_001010</name>
</gene>
<keyword evidence="4" id="KW-1133">Transmembrane helix</keyword>
<dbReference type="InterPro" id="IPR010090">
    <property type="entry name" value="Phage_tape_meas"/>
</dbReference>
<proteinExistence type="predicted"/>
<name>A0AAI9G3A3_STEMA</name>
<evidence type="ECO:0000313" key="7">
    <source>
        <dbReference type="Proteomes" id="UP001225498"/>
    </source>
</evidence>
<organism evidence="6 7">
    <name type="scientific">Stenotrophomonas maltophilia</name>
    <name type="common">Pseudomonas maltophilia</name>
    <name type="synonym">Xanthomonas maltophilia</name>
    <dbReference type="NCBI Taxonomy" id="40324"/>
    <lineage>
        <taxon>Bacteria</taxon>
        <taxon>Pseudomonadati</taxon>
        <taxon>Pseudomonadota</taxon>
        <taxon>Gammaproteobacteria</taxon>
        <taxon>Lysobacterales</taxon>
        <taxon>Lysobacteraceae</taxon>
        <taxon>Stenotrophomonas</taxon>
        <taxon>Stenotrophomonas maltophilia group</taxon>
    </lineage>
</organism>
<dbReference type="Proteomes" id="UP001225498">
    <property type="component" value="Unassembled WGS sequence"/>
</dbReference>
<evidence type="ECO:0000256" key="3">
    <source>
        <dbReference type="SAM" id="MobiDB-lite"/>
    </source>
</evidence>
<dbReference type="PANTHER" id="PTHR37813">
    <property type="entry name" value="FELS-2 PROPHAGE PROTEIN"/>
    <property type="match status" value="1"/>
</dbReference>
<feature type="domain" description="Phage tail tape measure protein" evidence="5">
    <location>
        <begin position="234"/>
        <end position="435"/>
    </location>
</feature>
<dbReference type="Pfam" id="PF10145">
    <property type="entry name" value="PhageMin_Tail"/>
    <property type="match status" value="1"/>
</dbReference>
<comment type="caution">
    <text evidence="6">The sequence shown here is derived from an EMBL/GenBank/DDBJ whole genome shotgun (WGS) entry which is preliminary data.</text>
</comment>
<dbReference type="EMBL" id="ABLTIR010000013">
    <property type="protein sequence ID" value="EKZ1926023.1"/>
    <property type="molecule type" value="Genomic_DNA"/>
</dbReference>
<keyword evidence="1" id="KW-1188">Viral release from host cell</keyword>
<evidence type="ECO:0000256" key="4">
    <source>
        <dbReference type="SAM" id="Phobius"/>
    </source>
</evidence>
<keyword evidence="4" id="KW-0472">Membrane</keyword>
<keyword evidence="2" id="KW-0175">Coiled coil</keyword>
<protein>
    <submittedName>
        <fullName evidence="6">Phage tail tape measure protein</fullName>
    </submittedName>
</protein>
<dbReference type="AlphaFoldDB" id="A0AAI9G3A3"/>
<feature type="region of interest" description="Disordered" evidence="3">
    <location>
        <begin position="968"/>
        <end position="989"/>
    </location>
</feature>
<feature type="transmembrane region" description="Helical" evidence="4">
    <location>
        <begin position="610"/>
        <end position="629"/>
    </location>
</feature>
<evidence type="ECO:0000256" key="2">
    <source>
        <dbReference type="SAM" id="Coils"/>
    </source>
</evidence>
<feature type="coiled-coil region" evidence="2">
    <location>
        <begin position="29"/>
        <end position="66"/>
    </location>
</feature>
<feature type="transmembrane region" description="Helical" evidence="4">
    <location>
        <begin position="537"/>
        <end position="562"/>
    </location>
</feature>